<reference evidence="12 13" key="1">
    <citation type="journal article" date="2020" name="Pathogens">
        <title>First Whole Genome Sequence of Anaplasma platys, an Obligate Intracellular Rickettsial Pathogen of Dogs.</title>
        <authorList>
            <person name="Llanes A."/>
            <person name="Rajeev S."/>
        </authorList>
    </citation>
    <scope>NUCLEOTIDE SEQUENCE [LARGE SCALE GENOMIC DNA]</scope>
    <source>
        <strain evidence="12 13">S3</strain>
    </source>
</reference>
<evidence type="ECO:0000259" key="11">
    <source>
        <dbReference type="Pfam" id="PF16916"/>
    </source>
</evidence>
<evidence type="ECO:0000256" key="5">
    <source>
        <dbReference type="ARBA" id="ARBA00022906"/>
    </source>
</evidence>
<evidence type="ECO:0000256" key="9">
    <source>
        <dbReference type="SAM" id="Phobius"/>
    </source>
</evidence>
<evidence type="ECO:0000256" key="1">
    <source>
        <dbReference type="ARBA" id="ARBA00004141"/>
    </source>
</evidence>
<keyword evidence="13" id="KW-1185">Reference proteome</keyword>
<dbReference type="SUPFAM" id="SSF160240">
    <property type="entry name" value="Cation efflux protein cytoplasmic domain-like"/>
    <property type="match status" value="1"/>
</dbReference>
<evidence type="ECO:0000256" key="8">
    <source>
        <dbReference type="ARBA" id="ARBA00023136"/>
    </source>
</evidence>
<sequence length="286" mass="31626">MHRRMILSIAIVAITLVVEIIGGALSNSLALLSDAGHVFTDLVALSLSCVAYKLTTKKADNKRSYGYHRLQVMAAFVNGVSLFVVAILIVFEACKRFINPVDVQWQLMMLVALFGLGTNLLVFGIMHRKHEDDINIKSAVLHVIADMLGSLAAILSSIGIMLSGWHIIDPLLSVGVSAIMLYSAWKVIKYSSNILMEGKPDHLDVEEIKQQIKLIEPAVVDVHHVHLWMLTAGYTIMTMHIRVAGEPQTGGGFVHFRRAIKAMLQEKFSIAHVTVEIEREECSDVC</sequence>
<comment type="similarity">
    <text evidence="2">Belongs to the cation diffusion facilitator (CDF) transporter (TC 2.A.4) family. SLC30A subfamily.</text>
</comment>
<dbReference type="GO" id="GO:0005886">
    <property type="term" value="C:plasma membrane"/>
    <property type="evidence" value="ECO:0007669"/>
    <property type="project" value="TreeGrafter"/>
</dbReference>
<dbReference type="PANTHER" id="PTHR11562:SF17">
    <property type="entry name" value="RE54080P-RELATED"/>
    <property type="match status" value="1"/>
</dbReference>
<organism evidence="12 13">
    <name type="scientific">Anaplasma platys</name>
    <dbReference type="NCBI Taxonomy" id="949"/>
    <lineage>
        <taxon>Bacteria</taxon>
        <taxon>Pseudomonadati</taxon>
        <taxon>Pseudomonadota</taxon>
        <taxon>Alphaproteobacteria</taxon>
        <taxon>Rickettsiales</taxon>
        <taxon>Anaplasmataceae</taxon>
        <taxon>Anaplasma</taxon>
    </lineage>
</organism>
<keyword evidence="3" id="KW-0813">Transport</keyword>
<evidence type="ECO:0000256" key="3">
    <source>
        <dbReference type="ARBA" id="ARBA00022448"/>
    </source>
</evidence>
<dbReference type="InterPro" id="IPR036837">
    <property type="entry name" value="Cation_efflux_CTD_sf"/>
</dbReference>
<dbReference type="InterPro" id="IPR027470">
    <property type="entry name" value="Cation_efflux_CTD"/>
</dbReference>
<keyword evidence="7" id="KW-0406">Ion transport</keyword>
<evidence type="ECO:0000256" key="2">
    <source>
        <dbReference type="ARBA" id="ARBA00008873"/>
    </source>
</evidence>
<protein>
    <submittedName>
        <fullName evidence="12">Cation transporter</fullName>
    </submittedName>
</protein>
<gene>
    <name evidence="12" type="ORF">ANPL_04671</name>
</gene>
<dbReference type="NCBIfam" id="TIGR01297">
    <property type="entry name" value="CDF"/>
    <property type="match status" value="1"/>
</dbReference>
<evidence type="ECO:0000256" key="7">
    <source>
        <dbReference type="ARBA" id="ARBA00023065"/>
    </source>
</evidence>
<dbReference type="InterPro" id="IPR058533">
    <property type="entry name" value="Cation_efflux_TM"/>
</dbReference>
<dbReference type="SUPFAM" id="SSF161111">
    <property type="entry name" value="Cation efflux protein transmembrane domain-like"/>
    <property type="match status" value="1"/>
</dbReference>
<dbReference type="AlphaFoldDB" id="A0A858PZK6"/>
<feature type="transmembrane region" description="Helical" evidence="9">
    <location>
        <begin position="139"/>
        <end position="161"/>
    </location>
</feature>
<keyword evidence="8 9" id="KW-0472">Membrane</keyword>
<feature type="domain" description="Cation efflux protein cytoplasmic" evidence="11">
    <location>
        <begin position="200"/>
        <end position="279"/>
    </location>
</feature>
<feature type="transmembrane region" description="Helical" evidence="9">
    <location>
        <begin position="67"/>
        <end position="91"/>
    </location>
</feature>
<comment type="subcellular location">
    <subcellularLocation>
        <location evidence="1">Membrane</location>
        <topology evidence="1">Multi-pass membrane protein</topology>
    </subcellularLocation>
</comment>
<dbReference type="KEGG" id="aplt:ANPL_04671"/>
<evidence type="ECO:0000256" key="6">
    <source>
        <dbReference type="ARBA" id="ARBA00022989"/>
    </source>
</evidence>
<keyword evidence="5" id="KW-0864">Zinc transport</keyword>
<dbReference type="InterPro" id="IPR027469">
    <property type="entry name" value="Cation_efflux_TMD_sf"/>
</dbReference>
<dbReference type="Proteomes" id="UP000500930">
    <property type="component" value="Chromosome"/>
</dbReference>
<dbReference type="GO" id="GO:0005385">
    <property type="term" value="F:zinc ion transmembrane transporter activity"/>
    <property type="evidence" value="ECO:0007669"/>
    <property type="project" value="TreeGrafter"/>
</dbReference>
<feature type="transmembrane region" description="Helical" evidence="9">
    <location>
        <begin position="167"/>
        <end position="185"/>
    </location>
</feature>
<feature type="transmembrane region" description="Helical" evidence="9">
    <location>
        <begin position="103"/>
        <end position="127"/>
    </location>
</feature>
<dbReference type="InterPro" id="IPR050681">
    <property type="entry name" value="CDF/SLC30A"/>
</dbReference>
<name>A0A858PZK6_9RICK</name>
<dbReference type="EMBL" id="CP046391">
    <property type="protein sequence ID" value="QJC27977.1"/>
    <property type="molecule type" value="Genomic_DNA"/>
</dbReference>
<proteinExistence type="inferred from homology"/>
<evidence type="ECO:0000313" key="12">
    <source>
        <dbReference type="EMBL" id="QJC27977.1"/>
    </source>
</evidence>
<evidence type="ECO:0000259" key="10">
    <source>
        <dbReference type="Pfam" id="PF01545"/>
    </source>
</evidence>
<evidence type="ECO:0000313" key="13">
    <source>
        <dbReference type="Proteomes" id="UP000500930"/>
    </source>
</evidence>
<dbReference type="PANTHER" id="PTHR11562">
    <property type="entry name" value="CATION EFFLUX PROTEIN/ ZINC TRANSPORTER"/>
    <property type="match status" value="1"/>
</dbReference>
<evidence type="ECO:0000256" key="4">
    <source>
        <dbReference type="ARBA" id="ARBA00022692"/>
    </source>
</evidence>
<dbReference type="Pfam" id="PF16916">
    <property type="entry name" value="ZT_dimer"/>
    <property type="match status" value="1"/>
</dbReference>
<dbReference type="Pfam" id="PF01545">
    <property type="entry name" value="Cation_efflux"/>
    <property type="match status" value="1"/>
</dbReference>
<keyword evidence="5" id="KW-0862">Zinc</keyword>
<dbReference type="InterPro" id="IPR002524">
    <property type="entry name" value="Cation_efflux"/>
</dbReference>
<keyword evidence="6 9" id="KW-1133">Transmembrane helix</keyword>
<accession>A0A858PZK6</accession>
<feature type="transmembrane region" description="Helical" evidence="9">
    <location>
        <begin position="36"/>
        <end position="55"/>
    </location>
</feature>
<keyword evidence="4 9" id="KW-0812">Transmembrane</keyword>
<dbReference type="Gene3D" id="1.20.1510.10">
    <property type="entry name" value="Cation efflux protein transmembrane domain"/>
    <property type="match status" value="1"/>
</dbReference>
<feature type="domain" description="Cation efflux protein transmembrane" evidence="10">
    <location>
        <begin position="5"/>
        <end position="196"/>
    </location>
</feature>